<proteinExistence type="predicted"/>
<accession>A0ABV0ZHT7</accession>
<dbReference type="Proteomes" id="UP001469553">
    <property type="component" value="Unassembled WGS sequence"/>
</dbReference>
<evidence type="ECO:0000313" key="1">
    <source>
        <dbReference type="EMBL" id="MEQ2305783.1"/>
    </source>
</evidence>
<keyword evidence="2" id="KW-1185">Reference proteome</keyword>
<protein>
    <submittedName>
        <fullName evidence="1">Uncharacterized protein</fullName>
    </submittedName>
</protein>
<gene>
    <name evidence="1" type="ORF">AMECASPLE_001531</name>
</gene>
<sequence length="107" mass="12225">MMQLFIGSERLLKVKERSGKMTSMCRVQGCLPHSVFHVSQLVELSVCVDNKTVHYHSHMCESTVLIWLLSDISRPSSLFLSSSFDLMSVLAKLPFLVRSDTLKKYLF</sequence>
<dbReference type="EMBL" id="JAHRIP010065883">
    <property type="protein sequence ID" value="MEQ2305783.1"/>
    <property type="molecule type" value="Genomic_DNA"/>
</dbReference>
<reference evidence="1 2" key="1">
    <citation type="submission" date="2021-06" db="EMBL/GenBank/DDBJ databases">
        <authorList>
            <person name="Palmer J.M."/>
        </authorList>
    </citation>
    <scope>NUCLEOTIDE SEQUENCE [LARGE SCALE GENOMIC DNA]</scope>
    <source>
        <strain evidence="1 2">AS_MEX2019</strain>
        <tissue evidence="1">Muscle</tissue>
    </source>
</reference>
<name>A0ABV0ZHT7_9TELE</name>
<comment type="caution">
    <text evidence="1">The sequence shown here is derived from an EMBL/GenBank/DDBJ whole genome shotgun (WGS) entry which is preliminary data.</text>
</comment>
<evidence type="ECO:0000313" key="2">
    <source>
        <dbReference type="Proteomes" id="UP001469553"/>
    </source>
</evidence>
<organism evidence="1 2">
    <name type="scientific">Ameca splendens</name>
    <dbReference type="NCBI Taxonomy" id="208324"/>
    <lineage>
        <taxon>Eukaryota</taxon>
        <taxon>Metazoa</taxon>
        <taxon>Chordata</taxon>
        <taxon>Craniata</taxon>
        <taxon>Vertebrata</taxon>
        <taxon>Euteleostomi</taxon>
        <taxon>Actinopterygii</taxon>
        <taxon>Neopterygii</taxon>
        <taxon>Teleostei</taxon>
        <taxon>Neoteleostei</taxon>
        <taxon>Acanthomorphata</taxon>
        <taxon>Ovalentaria</taxon>
        <taxon>Atherinomorphae</taxon>
        <taxon>Cyprinodontiformes</taxon>
        <taxon>Goodeidae</taxon>
        <taxon>Ameca</taxon>
    </lineage>
</organism>